<evidence type="ECO:0000256" key="6">
    <source>
        <dbReference type="ARBA" id="ARBA00023316"/>
    </source>
</evidence>
<dbReference type="OrthoDB" id="9814591at2"/>
<comment type="function">
    <text evidence="7">Functions as a peptidoglycan terminase that cleaves nascent peptidoglycan strands endolytically to terminate their elongation.</text>
</comment>
<dbReference type="HAMAP" id="MF_02065">
    <property type="entry name" value="MltG"/>
    <property type="match status" value="1"/>
</dbReference>
<keyword evidence="2 7" id="KW-0812">Transmembrane</keyword>
<evidence type="ECO:0000256" key="2">
    <source>
        <dbReference type="ARBA" id="ARBA00022692"/>
    </source>
</evidence>
<comment type="similarity">
    <text evidence="7">Belongs to the transglycosylase MltG family.</text>
</comment>
<dbReference type="GO" id="GO:0008932">
    <property type="term" value="F:lytic endotransglycosylase activity"/>
    <property type="evidence" value="ECO:0007669"/>
    <property type="project" value="UniProtKB-UniRule"/>
</dbReference>
<dbReference type="KEGG" id="fll:EI427_13420"/>
<dbReference type="GO" id="GO:0071555">
    <property type="term" value="P:cell wall organization"/>
    <property type="evidence" value="ECO:0007669"/>
    <property type="project" value="UniProtKB-KW"/>
</dbReference>
<keyword evidence="9" id="KW-1185">Reference proteome</keyword>
<comment type="catalytic activity">
    <reaction evidence="7">
        <text>a peptidoglycan chain = a peptidoglycan chain with N-acetyl-1,6-anhydromuramyl-[peptide] at the reducing end + a peptidoglycan chain with N-acetylglucosamine at the non-reducing end.</text>
        <dbReference type="EC" id="4.2.2.29"/>
    </reaction>
</comment>
<dbReference type="NCBIfam" id="TIGR00247">
    <property type="entry name" value="endolytic transglycosylase MltG"/>
    <property type="match status" value="1"/>
</dbReference>
<dbReference type="Proteomes" id="UP000267268">
    <property type="component" value="Chromosome 1"/>
</dbReference>
<keyword evidence="3 7" id="KW-1133">Transmembrane helix</keyword>
<feature type="transmembrane region" description="Helical" evidence="7">
    <location>
        <begin position="6"/>
        <end position="26"/>
    </location>
</feature>
<dbReference type="Pfam" id="PF02618">
    <property type="entry name" value="YceG"/>
    <property type="match status" value="1"/>
</dbReference>
<dbReference type="Gene3D" id="3.30.160.60">
    <property type="entry name" value="Classic Zinc Finger"/>
    <property type="match status" value="1"/>
</dbReference>
<feature type="site" description="Important for catalytic activity" evidence="7">
    <location>
        <position position="220"/>
    </location>
</feature>
<protein>
    <recommendedName>
        <fullName evidence="7">Endolytic murein transglycosylase</fullName>
        <ecNumber evidence="7">4.2.2.29</ecNumber>
    </recommendedName>
    <alternativeName>
        <fullName evidence="7">Peptidoglycan lytic transglycosylase</fullName>
    </alternativeName>
    <alternativeName>
        <fullName evidence="7">Peptidoglycan polymerization terminase</fullName>
    </alternativeName>
</protein>
<dbReference type="PANTHER" id="PTHR30518:SF2">
    <property type="entry name" value="ENDOLYTIC MUREIN TRANSGLYCOSYLASE"/>
    <property type="match status" value="1"/>
</dbReference>
<dbReference type="Gene3D" id="3.30.1490.480">
    <property type="entry name" value="Endolytic murein transglycosylase"/>
    <property type="match status" value="1"/>
</dbReference>
<evidence type="ECO:0000256" key="4">
    <source>
        <dbReference type="ARBA" id="ARBA00023136"/>
    </source>
</evidence>
<keyword evidence="5 7" id="KW-0456">Lyase</keyword>
<evidence type="ECO:0000313" key="9">
    <source>
        <dbReference type="Proteomes" id="UP000267268"/>
    </source>
</evidence>
<dbReference type="EC" id="4.2.2.29" evidence="7"/>
<sequence>MVKGNIRVFLFVGFSVLSISLIVYFYQVFFTPNIMVGQEERKVIRIPHNATIENVTDTLQKYDFISGLVPFRFVSKALKYNENIKPGLYVLKPEMTNNEAVRFLRSGAQTPIKITFNNARTTWDVAERITQRLEITPEEFYDVVTDKEFLDDLGLDSLSVKSIFIPNTYEVYWTISAKSLVKRLKKEHDRFWNDARDAKAEKIGLTPFQVQILASIVESETIKADEMPKVAGLYINRLNKNWPLQSDPTVVYAAVEVGMVENFTDVKRVLNKHLEVKSPYNTYKHTGLPPGPIRIPSTQAMNAVLNTIKHKYMYMVADADFSGYHHFSKTLSEHNRYARIYQNALNKKRVYK</sequence>
<name>A0A3S9P4W3_9BACT</name>
<dbReference type="AlphaFoldDB" id="A0A3S9P4W3"/>
<evidence type="ECO:0000256" key="1">
    <source>
        <dbReference type="ARBA" id="ARBA00022475"/>
    </source>
</evidence>
<dbReference type="GO" id="GO:0005886">
    <property type="term" value="C:plasma membrane"/>
    <property type="evidence" value="ECO:0007669"/>
    <property type="project" value="UniProtKB-SubCell"/>
</dbReference>
<keyword evidence="4 7" id="KW-0472">Membrane</keyword>
<accession>A0A3S9P4W3</accession>
<evidence type="ECO:0000313" key="8">
    <source>
        <dbReference type="EMBL" id="AZQ63203.1"/>
    </source>
</evidence>
<dbReference type="RefSeq" id="WP_126615467.1">
    <property type="nucleotide sequence ID" value="NZ_CP034562.1"/>
</dbReference>
<dbReference type="PANTHER" id="PTHR30518">
    <property type="entry name" value="ENDOLYTIC MUREIN TRANSGLYCOSYLASE"/>
    <property type="match status" value="1"/>
</dbReference>
<gene>
    <name evidence="7 8" type="primary">mltG</name>
    <name evidence="8" type="ORF">EI427_13420</name>
</gene>
<evidence type="ECO:0000256" key="7">
    <source>
        <dbReference type="HAMAP-Rule" id="MF_02065"/>
    </source>
</evidence>
<dbReference type="EMBL" id="CP034562">
    <property type="protein sequence ID" value="AZQ63203.1"/>
    <property type="molecule type" value="Genomic_DNA"/>
</dbReference>
<dbReference type="InterPro" id="IPR003770">
    <property type="entry name" value="MLTG-like"/>
</dbReference>
<reference evidence="8 9" key="1">
    <citation type="submission" date="2018-12" db="EMBL/GenBank/DDBJ databases">
        <title>Flammeovirga pectinis sp. nov., isolated from the gut of the Korean scallop, Patinopecten yessoensis.</title>
        <authorList>
            <person name="Bae J.-W."/>
            <person name="Jeong Y.-S."/>
            <person name="Kang W."/>
        </authorList>
    </citation>
    <scope>NUCLEOTIDE SEQUENCE [LARGE SCALE GENOMIC DNA]</scope>
    <source>
        <strain evidence="8 9">L12M1</strain>
    </source>
</reference>
<organism evidence="8 9">
    <name type="scientific">Flammeovirga pectinis</name>
    <dbReference type="NCBI Taxonomy" id="2494373"/>
    <lineage>
        <taxon>Bacteria</taxon>
        <taxon>Pseudomonadati</taxon>
        <taxon>Bacteroidota</taxon>
        <taxon>Cytophagia</taxon>
        <taxon>Cytophagales</taxon>
        <taxon>Flammeovirgaceae</taxon>
        <taxon>Flammeovirga</taxon>
    </lineage>
</organism>
<evidence type="ECO:0000256" key="3">
    <source>
        <dbReference type="ARBA" id="ARBA00022989"/>
    </source>
</evidence>
<comment type="subcellular location">
    <subcellularLocation>
        <location evidence="7">Cell membrane</location>
        <topology evidence="7">Single-pass membrane protein</topology>
    </subcellularLocation>
</comment>
<keyword evidence="6 7" id="KW-0961">Cell wall biogenesis/degradation</keyword>
<dbReference type="CDD" id="cd08010">
    <property type="entry name" value="MltG_like"/>
    <property type="match status" value="1"/>
</dbReference>
<evidence type="ECO:0000256" key="5">
    <source>
        <dbReference type="ARBA" id="ARBA00023239"/>
    </source>
</evidence>
<proteinExistence type="inferred from homology"/>
<keyword evidence="1 7" id="KW-1003">Cell membrane</keyword>
<dbReference type="GO" id="GO:0009252">
    <property type="term" value="P:peptidoglycan biosynthetic process"/>
    <property type="evidence" value="ECO:0007669"/>
    <property type="project" value="UniProtKB-UniRule"/>
</dbReference>